<keyword evidence="2" id="KW-0489">Methyltransferase</keyword>
<keyword evidence="4" id="KW-0949">S-adenosyl-L-methionine</keyword>
<evidence type="ECO:0000256" key="4">
    <source>
        <dbReference type="ARBA" id="ARBA00022691"/>
    </source>
</evidence>
<evidence type="ECO:0000256" key="2">
    <source>
        <dbReference type="ARBA" id="ARBA00022603"/>
    </source>
</evidence>
<dbReference type="PIRSF" id="PIRSF004486">
    <property type="entry name" value="MraW"/>
    <property type="match status" value="1"/>
</dbReference>
<sequence>MLKNLRLALSTPVSRFTRGHSTLQENVKAEKPLHTSVLLKESIDALLIEEDKTYVDMTFGAGGHTRAMLEQGARVVAIDRDPSVSELADEVKEEYKDRFDFGVSKFTDVRDVLSRHCVKMGSVSGVLIDCGFSSMQMDQPRGFSISKDGPLDMRMNPAEKDCPTAAALVNVLDAESLARIFKVYGGERNARKIAEAIVSYRYEMKRMRTTRELSEVVEAAFSEGHERRDSLGRFTSLATKIFMALRIFVNDELNELNRALYLSHQMLVPYGRAAVISFHSLEDRIVKRHFQGIDLDEPASQSISQKYKNSTAWHSEAEIVKTWIPIPKFIAPSPDEVERNPRSRSAKLRVAEKIDSSK</sequence>
<dbReference type="GO" id="GO:0070475">
    <property type="term" value="P:rRNA base methylation"/>
    <property type="evidence" value="ECO:0007669"/>
    <property type="project" value="TreeGrafter"/>
</dbReference>
<evidence type="ECO:0000313" key="7">
    <source>
        <dbReference type="RefSeq" id="XP_003739018.1"/>
    </source>
</evidence>
<dbReference type="Gene3D" id="3.40.50.150">
    <property type="entry name" value="Vaccinia Virus protein VP39"/>
    <property type="match status" value="1"/>
</dbReference>
<dbReference type="HAMAP" id="MF_01007">
    <property type="entry name" value="16SrRNA_methyltr_H"/>
    <property type="match status" value="1"/>
</dbReference>
<accession>A0AAJ6QNY9</accession>
<dbReference type="SUPFAM" id="SSF53335">
    <property type="entry name" value="S-adenosyl-L-methionine-dependent methyltransferases"/>
    <property type="match status" value="1"/>
</dbReference>
<dbReference type="RefSeq" id="XP_003739018.1">
    <property type="nucleotide sequence ID" value="XM_003738970.2"/>
</dbReference>
<evidence type="ECO:0000256" key="5">
    <source>
        <dbReference type="SAM" id="MobiDB-lite"/>
    </source>
</evidence>
<name>A0AAJ6QNY9_9ACAR</name>
<dbReference type="GeneID" id="100897959"/>
<dbReference type="NCBIfam" id="TIGR00006">
    <property type="entry name" value="16S rRNA (cytosine(1402)-N(4))-methyltransferase RsmH"/>
    <property type="match status" value="1"/>
</dbReference>
<reference evidence="7" key="1">
    <citation type="submission" date="2025-08" db="UniProtKB">
        <authorList>
            <consortium name="RefSeq"/>
        </authorList>
    </citation>
    <scope>IDENTIFICATION</scope>
</reference>
<organism evidence="6 7">
    <name type="scientific">Galendromus occidentalis</name>
    <name type="common">western predatory mite</name>
    <dbReference type="NCBI Taxonomy" id="34638"/>
    <lineage>
        <taxon>Eukaryota</taxon>
        <taxon>Metazoa</taxon>
        <taxon>Ecdysozoa</taxon>
        <taxon>Arthropoda</taxon>
        <taxon>Chelicerata</taxon>
        <taxon>Arachnida</taxon>
        <taxon>Acari</taxon>
        <taxon>Parasitiformes</taxon>
        <taxon>Mesostigmata</taxon>
        <taxon>Gamasina</taxon>
        <taxon>Phytoseioidea</taxon>
        <taxon>Phytoseiidae</taxon>
        <taxon>Typhlodrominae</taxon>
        <taxon>Galendromus</taxon>
    </lineage>
</organism>
<protein>
    <submittedName>
        <fullName evidence="7">Probable methyltransferase-like protein 15</fullName>
    </submittedName>
</protein>
<dbReference type="KEGG" id="goe:100897959"/>
<dbReference type="Gene3D" id="1.10.150.170">
    <property type="entry name" value="Putative methyltransferase TM0872, insert domain"/>
    <property type="match status" value="1"/>
</dbReference>
<feature type="region of interest" description="Disordered" evidence="5">
    <location>
        <begin position="335"/>
        <end position="358"/>
    </location>
</feature>
<gene>
    <name evidence="7" type="primary">LOC100897959</name>
</gene>
<dbReference type="InterPro" id="IPR023397">
    <property type="entry name" value="SAM-dep_MeTrfase_MraW_recog"/>
</dbReference>
<dbReference type="SUPFAM" id="SSF81799">
    <property type="entry name" value="Putative methyltransferase TM0872, insert domain"/>
    <property type="match status" value="1"/>
</dbReference>
<dbReference type="AlphaFoldDB" id="A0AAJ6QNY9"/>
<dbReference type="Pfam" id="PF01795">
    <property type="entry name" value="Methyltransf_5"/>
    <property type="match status" value="1"/>
</dbReference>
<dbReference type="GO" id="GO:0071424">
    <property type="term" value="F:rRNA (cytosine-N4-)-methyltransferase activity"/>
    <property type="evidence" value="ECO:0007669"/>
    <property type="project" value="TreeGrafter"/>
</dbReference>
<dbReference type="InterPro" id="IPR002903">
    <property type="entry name" value="RsmH"/>
</dbReference>
<dbReference type="PANTHER" id="PTHR11265">
    <property type="entry name" value="S-ADENOSYL-METHYLTRANSFERASE MRAW"/>
    <property type="match status" value="1"/>
</dbReference>
<evidence type="ECO:0000256" key="3">
    <source>
        <dbReference type="ARBA" id="ARBA00022679"/>
    </source>
</evidence>
<comment type="similarity">
    <text evidence="1">Belongs to the methyltransferase superfamily. RsmH family.</text>
</comment>
<feature type="compositionally biased region" description="Basic and acidic residues" evidence="5">
    <location>
        <begin position="349"/>
        <end position="358"/>
    </location>
</feature>
<dbReference type="InterPro" id="IPR029063">
    <property type="entry name" value="SAM-dependent_MTases_sf"/>
</dbReference>
<evidence type="ECO:0000313" key="6">
    <source>
        <dbReference type="Proteomes" id="UP000694867"/>
    </source>
</evidence>
<proteinExistence type="inferred from homology"/>
<evidence type="ECO:0000256" key="1">
    <source>
        <dbReference type="ARBA" id="ARBA00010396"/>
    </source>
</evidence>
<keyword evidence="3" id="KW-0808">Transferase</keyword>
<dbReference type="PANTHER" id="PTHR11265:SF0">
    <property type="entry name" value="12S RRNA N4-METHYLCYTIDINE METHYLTRANSFERASE"/>
    <property type="match status" value="1"/>
</dbReference>
<dbReference type="Proteomes" id="UP000694867">
    <property type="component" value="Unplaced"/>
</dbReference>
<keyword evidence="6" id="KW-1185">Reference proteome</keyword>